<comment type="similarity">
    <text evidence="2 6">Belongs to the SCC2/Nipped-B family.</text>
</comment>
<feature type="compositionally biased region" description="Polar residues" evidence="7">
    <location>
        <begin position="718"/>
        <end position="731"/>
    </location>
</feature>
<feature type="compositionally biased region" description="Polar residues" evidence="7">
    <location>
        <begin position="913"/>
        <end position="923"/>
    </location>
</feature>
<dbReference type="InterPro" id="IPR011989">
    <property type="entry name" value="ARM-like"/>
</dbReference>
<comment type="subcellular location">
    <subcellularLocation>
        <location evidence="1 6">Nucleus</location>
    </subcellularLocation>
</comment>
<feature type="region of interest" description="Disordered" evidence="7">
    <location>
        <begin position="708"/>
        <end position="745"/>
    </location>
</feature>
<dbReference type="GO" id="GO:0010468">
    <property type="term" value="P:regulation of gene expression"/>
    <property type="evidence" value="ECO:0007669"/>
    <property type="project" value="InterPro"/>
</dbReference>
<dbReference type="SUPFAM" id="SSF48371">
    <property type="entry name" value="ARM repeat"/>
    <property type="match status" value="1"/>
</dbReference>
<feature type="region of interest" description="Disordered" evidence="7">
    <location>
        <begin position="679"/>
        <end position="698"/>
    </location>
</feature>
<feature type="compositionally biased region" description="Basic and acidic residues" evidence="7">
    <location>
        <begin position="940"/>
        <end position="954"/>
    </location>
</feature>
<feature type="region of interest" description="Disordered" evidence="7">
    <location>
        <begin position="246"/>
        <end position="277"/>
    </location>
</feature>
<feature type="domain" description="Sister chromatid cohesion C-terminal" evidence="8">
    <location>
        <begin position="2119"/>
        <end position="2303"/>
    </location>
</feature>
<evidence type="ECO:0000256" key="1">
    <source>
        <dbReference type="ARBA" id="ARBA00004123"/>
    </source>
</evidence>
<accession>A0A8H7IDK1</accession>
<dbReference type="EMBL" id="JACYCF010000009">
    <property type="protein sequence ID" value="KAF8755190.1"/>
    <property type="molecule type" value="Genomic_DNA"/>
</dbReference>
<feature type="compositionally biased region" description="Polar residues" evidence="7">
    <location>
        <begin position="879"/>
        <end position="892"/>
    </location>
</feature>
<dbReference type="GO" id="GO:0140588">
    <property type="term" value="P:chromatin looping"/>
    <property type="evidence" value="ECO:0007669"/>
    <property type="project" value="InterPro"/>
</dbReference>
<dbReference type="InterPro" id="IPR024986">
    <property type="entry name" value="Nipped-B_C"/>
</dbReference>
<dbReference type="PANTHER" id="PTHR21704:SF18">
    <property type="entry name" value="NIPPED-B-LIKE PROTEIN"/>
    <property type="match status" value="1"/>
</dbReference>
<gene>
    <name evidence="9" type="ORF">RHS01_05761</name>
</gene>
<dbReference type="CDD" id="cd23958">
    <property type="entry name" value="SCC2"/>
    <property type="match status" value="1"/>
</dbReference>
<feature type="region of interest" description="Disordered" evidence="7">
    <location>
        <begin position="115"/>
        <end position="163"/>
    </location>
</feature>
<feature type="compositionally biased region" description="Low complexity" evidence="7">
    <location>
        <begin position="961"/>
        <end position="973"/>
    </location>
</feature>
<organism evidence="9 10">
    <name type="scientific">Rhizoctonia solani</name>
    <dbReference type="NCBI Taxonomy" id="456999"/>
    <lineage>
        <taxon>Eukaryota</taxon>
        <taxon>Fungi</taxon>
        <taxon>Dikarya</taxon>
        <taxon>Basidiomycota</taxon>
        <taxon>Agaricomycotina</taxon>
        <taxon>Agaricomycetes</taxon>
        <taxon>Cantharellales</taxon>
        <taxon>Ceratobasidiaceae</taxon>
        <taxon>Rhizoctonia</taxon>
    </lineage>
</organism>
<dbReference type="Pfam" id="PF12830">
    <property type="entry name" value="Nipped-B_C"/>
    <property type="match status" value="1"/>
</dbReference>
<feature type="compositionally biased region" description="Low complexity" evidence="7">
    <location>
        <begin position="182"/>
        <end position="191"/>
    </location>
</feature>
<evidence type="ECO:0000313" key="10">
    <source>
        <dbReference type="Proteomes" id="UP000614334"/>
    </source>
</evidence>
<dbReference type="InterPro" id="IPR026003">
    <property type="entry name" value="Cohesin_HEAT"/>
</dbReference>
<evidence type="ECO:0000256" key="4">
    <source>
        <dbReference type="ARBA" id="ARBA00023242"/>
    </source>
</evidence>
<name>A0A8H7IDK1_9AGAM</name>
<feature type="region of interest" description="Disordered" evidence="7">
    <location>
        <begin position="879"/>
        <end position="983"/>
    </location>
</feature>
<evidence type="ECO:0000256" key="7">
    <source>
        <dbReference type="SAM" id="MobiDB-lite"/>
    </source>
</evidence>
<feature type="region of interest" description="Disordered" evidence="7">
    <location>
        <begin position="340"/>
        <end position="405"/>
    </location>
</feature>
<feature type="compositionally biased region" description="Polar residues" evidence="7">
    <location>
        <begin position="681"/>
        <end position="697"/>
    </location>
</feature>
<dbReference type="Pfam" id="PF12765">
    <property type="entry name" value="Cohesin_HEAT"/>
    <property type="match status" value="1"/>
</dbReference>
<dbReference type="GO" id="GO:0090694">
    <property type="term" value="C:Scc2-Scc4 cohesin loading complex"/>
    <property type="evidence" value="ECO:0007669"/>
    <property type="project" value="TreeGrafter"/>
</dbReference>
<evidence type="ECO:0000313" key="9">
    <source>
        <dbReference type="EMBL" id="KAF8755190.1"/>
    </source>
</evidence>
<feature type="compositionally biased region" description="Basic residues" evidence="7">
    <location>
        <begin position="1161"/>
        <end position="1170"/>
    </location>
</feature>
<keyword evidence="3 6" id="KW-0677">Repeat</keyword>
<comment type="caution">
    <text evidence="9">The sequence shown here is derived from an EMBL/GenBank/DDBJ whole genome shotgun (WGS) entry which is preliminary data.</text>
</comment>
<dbReference type="GO" id="GO:0034087">
    <property type="term" value="P:establishment of mitotic sister chromatid cohesion"/>
    <property type="evidence" value="ECO:0007669"/>
    <property type="project" value="TreeGrafter"/>
</dbReference>
<dbReference type="GO" id="GO:0061775">
    <property type="term" value="F:cohesin loader activity"/>
    <property type="evidence" value="ECO:0007669"/>
    <property type="project" value="InterPro"/>
</dbReference>
<dbReference type="PANTHER" id="PTHR21704">
    <property type="entry name" value="NIPPED-B-LIKE PROTEIN DELANGIN SCC2-RELATED"/>
    <property type="match status" value="1"/>
</dbReference>
<reference evidence="9" key="1">
    <citation type="submission" date="2020-09" db="EMBL/GenBank/DDBJ databases">
        <title>Comparative genome analyses of four rice-infecting Rhizoctonia solani isolates reveal extensive enrichment of homogalacturonan modification genes.</title>
        <authorList>
            <person name="Lee D.-Y."/>
            <person name="Jeon J."/>
            <person name="Kim K.-T."/>
            <person name="Cheong K."/>
            <person name="Song H."/>
            <person name="Choi G."/>
            <person name="Ko J."/>
            <person name="Opiyo S.O."/>
            <person name="Zuo S."/>
            <person name="Madhav S."/>
            <person name="Lee Y.-H."/>
            <person name="Wang G.-L."/>
        </authorList>
    </citation>
    <scope>NUCLEOTIDE SEQUENCE</scope>
    <source>
        <strain evidence="9">AG1-IA B2</strain>
    </source>
</reference>
<feature type="compositionally biased region" description="Low complexity" evidence="7">
    <location>
        <begin position="346"/>
        <end position="370"/>
    </location>
</feature>
<protein>
    <recommendedName>
        <fullName evidence="6">Sister chromatid cohesion protein</fullName>
    </recommendedName>
</protein>
<dbReference type="GO" id="GO:0071169">
    <property type="term" value="P:establishment of protein localization to chromatin"/>
    <property type="evidence" value="ECO:0007669"/>
    <property type="project" value="TreeGrafter"/>
</dbReference>
<feature type="region of interest" description="Disordered" evidence="7">
    <location>
        <begin position="175"/>
        <end position="194"/>
    </location>
</feature>
<sequence>MDPSRATPLVASASAPDPQALMAAYPFASSTPSAHVSRHLSTLSSVSSIPSFMMHGQQHYQTDPEVRQYAARALEMEVQQSAYHGYAPPTQWSQSQYTAPVESYSQYSHGGNYGMVNRPRFNNSTGTNRARVRGSVSQTHGYPSEIRAMPHPSMEQSTLDARANSKPYSQTYSAQQYGIDQSSTGSVSSGSNERHDVNRLQYQNHHGSNPRHRQASYPTSDAATYVNRPSYPSQSSAIMSYNHQGITSYSQPQSSTASYPSQPQPSSVSQSRTTQPDSYASAFLAPLASHQFAPRLSQSVSTLPRHSSDSRAVYSTNSRSVYSEGARPVYSADGRYLYSADAQGNPTTSQKPPSSSSQIPITQQPYSSQPLQRNSLSQQQTAFQTNTNPGRGHSEEAGSSNDTRVQTVYGYAPRSQSGKRHYQEQYEYHNQLQAPHSNQVKQDIHSDNHHVGNRQAHGTRRQPEGRWAPIRLSLTPTITVLARSPITLTRDQNSLTRLLITRHRKASPFNRYPRRKCQMSNYLRVLMLLNLIYKIMLAILLKILMALILSLTLHIAILRHMREVTSNQCQNILQLTRFRCSKQITLRLNNNPEFKRRNLRKLKCRQPSQLDFLHKHRLTIGMSMHRLQDGPFEEGVSGDPFIMVLPGIARWSPTDPIHTSAYSIASATPSTATGCLPPPVRQSSNASGRQVIRTPSFSPVYGEIQQLRSVPDPIPGGPNSNISSDTAQETPGTAEPSYTEASGDCSMEDANATARLPETGATNELQVIIQETTTSHPNTPPPPYEPLAKDRARLQSGSVPEQASGQGVNGYATQLQQLSLRSQQSTPQPPSERSQVTGIPQVTFQHTITRPQPARNQTLHKHSAEDSAAHFDAFLSAGASTSASQPKPNSTAPIAPIQETTGARRPTPPVRTPSASNASSTRPRLSPVVELTQRSSFITPRKDKQWREPIRDATTDTPKQLDASSPDSLSLSPMKRKRDPNVDVGSKTMKRMMSMSIQPPQTPGALGRTYDATMRTPGTSKMKLIVELPLRKPANGLSPEHSHIGTSAQKRDPHIEKLRSLIDDIIEAEDALDPEIAAESGNTNDWFSTKTSDWHAPLLAPSVMARLTQLAGRRGTRLSDVDSTNLTRILKLLGRSIVKGEDMDPFNSSIGTTAPGSAVKPKAKGKKKAKGSAEEDTEIEECKEDVELTEGDFERLGRALEVAKEAVIAADCVLAFLSTEKLPKQLYSEDLINSCLSVVKSQLSSIIYPYVETSSDVHGHSPPLLLYVAQGTSDLAVQHRKLLGDIFQTLNAVLPRITALANHGISETMVIQAVFIGIGPFFVVEVVSERASKADKKNGNRIQVLDVLGGPTSMRGLRLTALGLVRALFAAYESQRPWIVEEILGSLIKLPDMKLKAGQFKKRREAIADAKTTTFVEGARYLYWMNMTVKSGKNKNTKSTNEAEYRSIFDNLIQDILVVLNWPEWPAANLLMSIVCKFMLSSLEDVKSSSDTAAKNMALDHLGEIATRLRETHLTMQLPFETVVKPLEEIVANCDLKALDDLILAHSDVYAHLTKRSSDDQAYDSARELTAATWAQELASCLRQCDSILSKTEGENLEDMSDVNLPKLASKIKSALRAVWKENTTDMFDLGIDAEIKRVDDLAERFGGTQSLRNAFEPILSAIILALDAPAANVRRAIENHLMDSSPQVRDAAIDLIGKYLVLSPELVDDYYPQIANRIADTGLVVRKRVIKLLKNLYGLTDNHQRRVDICTKLVLRLFDEDDGIKDLAIINSRETGTFTSRSMTGKISVIMGVNANFRDRHSPLEDMLHEIISRKNDRDSSAIVRQYVDVCDALTDSLVDAQEIPGFSVVNCIRTVHVFTAAHPTVMSTRKAVVLLPYLKNGSTGDDHAIADYLLKIFQLQQTLEPMVIKPVGMAGVAALPETVACLCAVVHHITHDYQRLVTLLRSCNSRLVQILNKPQPSPQDMATLTILAFIVSLLGEHSDFDKIRQEQSATKDSIDSIDNGPIAEYIYGLIHKLYKRFNDQQLRGRLLQCFGFLFRAHPSLMTREDSAEMMDAVFASPQEEAQARLLKIMQEFLLSEASKHTQAAASNRPKKASAVDMDELIGNTDGFADSGVSSAIIQRYLTQVLSSALSPNRHIQAPAADILSFTVRQGLAHPLQCFPIIVALETSHDNSLSSRASSLHTLLHNKHASLLNSRYLESVGKSLEYQKQLHPGTWKGYRLAPSPTALLHRWYSLVREKRQSKLDFLKSFLRVFDVDVAVLSCAQDQLDLVRYIAENMSAFDYKAQEEVLTVIRHLTHVLSVAGMHIVEILHQERRDKETVMEVDQPTETSATIDNLSRARVATVISIVLVLKAHLKHLYGITEEKASRFVPGKKTAAGDKPASARHDRPISWERVTFATRIGKTTGDVSIQEDQLLELWAEDGVTAEPDDFGD</sequence>
<evidence type="ECO:0000256" key="2">
    <source>
        <dbReference type="ARBA" id="ARBA00009252"/>
    </source>
</evidence>
<dbReference type="InterPro" id="IPR016024">
    <property type="entry name" value="ARM-type_fold"/>
</dbReference>
<feature type="region of interest" description="Disordered" evidence="7">
    <location>
        <begin position="1148"/>
        <end position="1178"/>
    </location>
</feature>
<keyword evidence="4 6" id="KW-0539">Nucleus</keyword>
<dbReference type="Gene3D" id="1.25.10.10">
    <property type="entry name" value="Leucine-rich Repeat Variant"/>
    <property type="match status" value="1"/>
</dbReference>
<feature type="compositionally biased region" description="Low complexity" evidence="7">
    <location>
        <begin position="247"/>
        <end position="276"/>
    </location>
</feature>
<evidence type="ECO:0000256" key="5">
    <source>
        <dbReference type="ARBA" id="ARBA00023306"/>
    </source>
</evidence>
<feature type="compositionally biased region" description="Polar residues" evidence="7">
    <location>
        <begin position="371"/>
        <end position="389"/>
    </location>
</feature>
<evidence type="ECO:0000256" key="3">
    <source>
        <dbReference type="ARBA" id="ARBA00022737"/>
    </source>
</evidence>
<dbReference type="GO" id="GO:0003682">
    <property type="term" value="F:chromatin binding"/>
    <property type="evidence" value="ECO:0007669"/>
    <property type="project" value="TreeGrafter"/>
</dbReference>
<proteinExistence type="inferred from homology"/>
<dbReference type="InterPro" id="IPR033031">
    <property type="entry name" value="Scc2/Nipped-B"/>
</dbReference>
<evidence type="ECO:0000259" key="8">
    <source>
        <dbReference type="Pfam" id="PF12830"/>
    </source>
</evidence>
<dbReference type="Proteomes" id="UP000614334">
    <property type="component" value="Unassembled WGS sequence"/>
</dbReference>
<evidence type="ECO:0000256" key="6">
    <source>
        <dbReference type="RuleBase" id="RU364107"/>
    </source>
</evidence>
<feature type="region of interest" description="Disordered" evidence="7">
    <location>
        <begin position="299"/>
        <end position="326"/>
    </location>
</feature>
<keyword evidence="5 6" id="KW-0131">Cell cycle</keyword>
<dbReference type="GO" id="GO:1990414">
    <property type="term" value="P:replication-born double-strand break repair via sister chromatid exchange"/>
    <property type="evidence" value="ECO:0007669"/>
    <property type="project" value="TreeGrafter"/>
</dbReference>